<evidence type="ECO:0000313" key="2">
    <source>
        <dbReference type="Proteomes" id="UP000060787"/>
    </source>
</evidence>
<dbReference type="Proteomes" id="UP000060787">
    <property type="component" value="Chromosome"/>
</dbReference>
<dbReference type="KEGG" id="lab:LA76x_1306"/>
<evidence type="ECO:0000313" key="1">
    <source>
        <dbReference type="EMBL" id="ALN79463.1"/>
    </source>
</evidence>
<protein>
    <submittedName>
        <fullName evidence="1">Uncharacterized protein</fullName>
    </submittedName>
</protein>
<accession>A0A0S2F7C0</accession>
<name>A0A0S2F7C0_LYSAN</name>
<organism evidence="1 2">
    <name type="scientific">Lysobacter antibioticus</name>
    <dbReference type="NCBI Taxonomy" id="84531"/>
    <lineage>
        <taxon>Bacteria</taxon>
        <taxon>Pseudomonadati</taxon>
        <taxon>Pseudomonadota</taxon>
        <taxon>Gammaproteobacteria</taxon>
        <taxon>Lysobacterales</taxon>
        <taxon>Lysobacteraceae</taxon>
        <taxon>Lysobacter</taxon>
    </lineage>
</organism>
<sequence length="76" mass="8866">MGMTKKWLHLHVKTATSSFWFEVLDDPANLDYWRSHGVEILEGCNAGPEFIVNAGLLKPWVFLQDIFNFKWPWSKA</sequence>
<dbReference type="PATRIC" id="fig|84531.8.peg.1332"/>
<dbReference type="AlphaFoldDB" id="A0A0S2F7C0"/>
<dbReference type="EMBL" id="CP011129">
    <property type="protein sequence ID" value="ALN79463.1"/>
    <property type="molecule type" value="Genomic_DNA"/>
</dbReference>
<proteinExistence type="predicted"/>
<gene>
    <name evidence="1" type="ORF">LA76x_1306</name>
</gene>
<keyword evidence="2" id="KW-1185">Reference proteome</keyword>
<reference evidence="1 2" key="1">
    <citation type="journal article" date="2015" name="BMC Genomics">
        <title>Comparative genomics and metabolic profiling of the genus Lysobacter.</title>
        <authorList>
            <person name="de Bruijn I."/>
            <person name="Cheng X."/>
            <person name="de Jager V."/>
            <person name="Exposito R.G."/>
            <person name="Watrous J."/>
            <person name="Patel N."/>
            <person name="Postma J."/>
            <person name="Dorrestein P.C."/>
            <person name="Kobayashi D."/>
            <person name="Raaijmakers J.M."/>
        </authorList>
    </citation>
    <scope>NUCLEOTIDE SEQUENCE [LARGE SCALE GENOMIC DNA]</scope>
    <source>
        <strain evidence="1 2">76</strain>
    </source>
</reference>